<keyword evidence="1" id="KW-0472">Membrane</keyword>
<keyword evidence="1" id="KW-1133">Transmembrane helix</keyword>
<protein>
    <submittedName>
        <fullName evidence="2">Uncharacterized protein</fullName>
    </submittedName>
</protein>
<feature type="transmembrane region" description="Helical" evidence="1">
    <location>
        <begin position="9"/>
        <end position="31"/>
    </location>
</feature>
<dbReference type="AlphaFoldDB" id="A0A248LGY8"/>
<sequence>MTRKQMQRWFWIALALVVLGVFKLGVLWYGWAGEAKPATAEMLTCPDTARVCQLGDSGASLRFATPPVHGKPFEIEVSGTGETPMARFEMPGMDMGVPPYRLIPAGDRRWTARVMLPVCASGTRDWDMRVDVGSKAYVLRFTAR</sequence>
<reference evidence="3" key="1">
    <citation type="submission" date="2017-06" db="EMBL/GenBank/DDBJ databases">
        <title>Whole genome sequence of Laribacter hongkongensis LHGZ1.</title>
        <authorList>
            <person name="Chen D."/>
            <person name="Wu H."/>
            <person name="Chen J."/>
        </authorList>
    </citation>
    <scope>NUCLEOTIDE SEQUENCE [LARGE SCALE GENOMIC DNA]</scope>
    <source>
        <strain evidence="3">LHGZ1</strain>
    </source>
</reference>
<evidence type="ECO:0000256" key="1">
    <source>
        <dbReference type="SAM" id="Phobius"/>
    </source>
</evidence>
<accession>A0A248LGY8</accession>
<organism evidence="2 3">
    <name type="scientific">Laribacter hongkongensis</name>
    <dbReference type="NCBI Taxonomy" id="168471"/>
    <lineage>
        <taxon>Bacteria</taxon>
        <taxon>Pseudomonadati</taxon>
        <taxon>Pseudomonadota</taxon>
        <taxon>Betaproteobacteria</taxon>
        <taxon>Neisseriales</taxon>
        <taxon>Aquaspirillaceae</taxon>
        <taxon>Laribacter</taxon>
    </lineage>
</organism>
<keyword evidence="1" id="KW-0812">Transmembrane</keyword>
<dbReference type="Proteomes" id="UP000197424">
    <property type="component" value="Chromosome"/>
</dbReference>
<gene>
    <name evidence="2" type="ORF">LHGZ1_0632</name>
</gene>
<dbReference type="RefSeq" id="WP_088860111.1">
    <property type="nucleotide sequence ID" value="NZ_JAJAXI010000011.1"/>
</dbReference>
<evidence type="ECO:0000313" key="3">
    <source>
        <dbReference type="Proteomes" id="UP000197424"/>
    </source>
</evidence>
<proteinExistence type="predicted"/>
<evidence type="ECO:0000313" key="2">
    <source>
        <dbReference type="EMBL" id="ASJ23463.1"/>
    </source>
</evidence>
<dbReference type="EMBL" id="CP022115">
    <property type="protein sequence ID" value="ASJ23463.1"/>
    <property type="molecule type" value="Genomic_DNA"/>
</dbReference>
<name>A0A248LGY8_9NEIS</name>